<dbReference type="AlphaFoldDB" id="A2ED01"/>
<organism evidence="1 2">
    <name type="scientific">Trichomonas vaginalis (strain ATCC PRA-98 / G3)</name>
    <dbReference type="NCBI Taxonomy" id="412133"/>
    <lineage>
        <taxon>Eukaryota</taxon>
        <taxon>Metamonada</taxon>
        <taxon>Parabasalia</taxon>
        <taxon>Trichomonadida</taxon>
        <taxon>Trichomonadidae</taxon>
        <taxon>Trichomonas</taxon>
    </lineage>
</organism>
<dbReference type="KEGG" id="tva:4767371"/>
<evidence type="ECO:0000313" key="2">
    <source>
        <dbReference type="Proteomes" id="UP000001542"/>
    </source>
</evidence>
<dbReference type="VEuPathDB" id="TrichDB:TVAGG3_0860740"/>
<accession>A2ED01</accession>
<dbReference type="InParanoid" id="A2ED01"/>
<reference evidence="1" key="2">
    <citation type="journal article" date="2007" name="Science">
        <title>Draft genome sequence of the sexually transmitted pathogen Trichomonas vaginalis.</title>
        <authorList>
            <person name="Carlton J.M."/>
            <person name="Hirt R.P."/>
            <person name="Silva J.C."/>
            <person name="Delcher A.L."/>
            <person name="Schatz M."/>
            <person name="Zhao Q."/>
            <person name="Wortman J.R."/>
            <person name="Bidwell S.L."/>
            <person name="Alsmark U.C.M."/>
            <person name="Besteiro S."/>
            <person name="Sicheritz-Ponten T."/>
            <person name="Noel C.J."/>
            <person name="Dacks J.B."/>
            <person name="Foster P.G."/>
            <person name="Simillion C."/>
            <person name="Van de Peer Y."/>
            <person name="Miranda-Saavedra D."/>
            <person name="Barton G.J."/>
            <person name="Westrop G.D."/>
            <person name="Mueller S."/>
            <person name="Dessi D."/>
            <person name="Fiori P.L."/>
            <person name="Ren Q."/>
            <person name="Paulsen I."/>
            <person name="Zhang H."/>
            <person name="Bastida-Corcuera F.D."/>
            <person name="Simoes-Barbosa A."/>
            <person name="Brown M.T."/>
            <person name="Hayes R.D."/>
            <person name="Mukherjee M."/>
            <person name="Okumura C.Y."/>
            <person name="Schneider R."/>
            <person name="Smith A.J."/>
            <person name="Vanacova S."/>
            <person name="Villalvazo M."/>
            <person name="Haas B.J."/>
            <person name="Pertea M."/>
            <person name="Feldblyum T.V."/>
            <person name="Utterback T.R."/>
            <person name="Shu C.L."/>
            <person name="Osoegawa K."/>
            <person name="de Jong P.J."/>
            <person name="Hrdy I."/>
            <person name="Horvathova L."/>
            <person name="Zubacova Z."/>
            <person name="Dolezal P."/>
            <person name="Malik S.B."/>
            <person name="Logsdon J.M. Jr."/>
            <person name="Henze K."/>
            <person name="Gupta A."/>
            <person name="Wang C.C."/>
            <person name="Dunne R.L."/>
            <person name="Upcroft J.A."/>
            <person name="Upcroft P."/>
            <person name="White O."/>
            <person name="Salzberg S.L."/>
            <person name="Tang P."/>
            <person name="Chiu C.-H."/>
            <person name="Lee Y.-S."/>
            <person name="Embley T.M."/>
            <person name="Coombs G.H."/>
            <person name="Mottram J.C."/>
            <person name="Tachezy J."/>
            <person name="Fraser-Liggett C.M."/>
            <person name="Johnson P.J."/>
        </authorList>
    </citation>
    <scope>NUCLEOTIDE SEQUENCE [LARGE SCALE GENOMIC DNA]</scope>
    <source>
        <strain evidence="1">G3</strain>
    </source>
</reference>
<reference evidence="1" key="1">
    <citation type="submission" date="2006-10" db="EMBL/GenBank/DDBJ databases">
        <authorList>
            <person name="Amadeo P."/>
            <person name="Zhao Q."/>
            <person name="Wortman J."/>
            <person name="Fraser-Liggett C."/>
            <person name="Carlton J."/>
        </authorList>
    </citation>
    <scope>NUCLEOTIDE SEQUENCE</scope>
    <source>
        <strain evidence="1">G3</strain>
    </source>
</reference>
<dbReference type="GO" id="GO:0005737">
    <property type="term" value="C:cytoplasm"/>
    <property type="evidence" value="ECO:0000318"/>
    <property type="project" value="GO_Central"/>
</dbReference>
<sequence>MFSKAEIENIVEHLKPIPIEQWGSHEWLKQMIGIEKINVQAHVEASSNKFESVVDCIKTHDKFEVLVHELIATDMCLNNMFSKFKSKLPQQAFARVFVVERSLSTLLTLLGFVVFKPESLSSEGLLPLIDFCAAKLAQLTKMDVGDIDPTKEQDPLLPKFQICFGALSIIWCIACATPDPGFPISVTKRLVNEDDLIPTLCELVIKQPWRTIRKGKVLKWGDNALIELEKKDALRVCKPEAHAWTAIQQLLEPRCLELTNWNDSRRESLLHVEGMLSEVLIDQLPPLQSLKRALQYLRVNIPPPPKFQAIIEQIPPMKEEFDRNWDWNSLSDKCFNKYFKTSPQQAQAELQMISDYLSIFANLEGQ</sequence>
<evidence type="ECO:0000313" key="1">
    <source>
        <dbReference type="EMBL" id="EAY09452.1"/>
    </source>
</evidence>
<dbReference type="OrthoDB" id="432970at2759"/>
<dbReference type="PANTHER" id="PTHR13244:SF7">
    <property type="entry name" value="ZINC FINGER MYND DOMAIN-CONTAINING PROTEIN 10"/>
    <property type="match status" value="1"/>
</dbReference>
<dbReference type="VEuPathDB" id="TrichDB:TVAG_126130"/>
<proteinExistence type="predicted"/>
<protein>
    <submittedName>
        <fullName evidence="1">Uncharacterized protein</fullName>
    </submittedName>
</protein>
<dbReference type="PANTHER" id="PTHR13244">
    <property type="entry name" value="ZINC FINGER MYND DOMAIN CONTAINING PROTEIN 10"/>
    <property type="match status" value="1"/>
</dbReference>
<name>A2ED01_TRIV3</name>
<dbReference type="OMA" id="CKPEAHA"/>
<gene>
    <name evidence="1" type="ORF">TVAG_126130</name>
</gene>
<dbReference type="Proteomes" id="UP000001542">
    <property type="component" value="Unassembled WGS sequence"/>
</dbReference>
<dbReference type="EMBL" id="DS113357">
    <property type="protein sequence ID" value="EAY09452.1"/>
    <property type="molecule type" value="Genomic_DNA"/>
</dbReference>
<dbReference type="STRING" id="5722.A2ED01"/>
<keyword evidence="2" id="KW-1185">Reference proteome</keyword>
<dbReference type="RefSeq" id="XP_001321675.1">
    <property type="nucleotide sequence ID" value="XM_001321640.1"/>
</dbReference>
<dbReference type="InterPro" id="IPR052298">
    <property type="entry name" value="ZMYND10"/>
</dbReference>